<evidence type="ECO:0000313" key="1">
    <source>
        <dbReference type="EMBL" id="PYC70797.1"/>
    </source>
</evidence>
<accession>A0A318NNV3</accession>
<protein>
    <submittedName>
        <fullName evidence="1">Uncharacterized protein</fullName>
    </submittedName>
</protein>
<dbReference type="EMBL" id="PYBV01000015">
    <property type="protein sequence ID" value="PYC70797.1"/>
    <property type="molecule type" value="Genomic_DNA"/>
</dbReference>
<keyword evidence="2" id="KW-1185">Reference proteome</keyword>
<dbReference type="AlphaFoldDB" id="A0A318NNV3"/>
<comment type="caution">
    <text evidence="1">The sequence shown here is derived from an EMBL/GenBank/DDBJ whole genome shotgun (WGS) entry which is preliminary data.</text>
</comment>
<name>A0A318NNV3_9ACTN</name>
<reference evidence="1 2" key="1">
    <citation type="submission" date="2018-03" db="EMBL/GenBank/DDBJ databases">
        <title>Bioinformatic expansion and discovery of thiopeptide antibiotics.</title>
        <authorList>
            <person name="Schwalen C.J."/>
            <person name="Hudson G.A."/>
            <person name="Mitchell D.A."/>
        </authorList>
    </citation>
    <scope>NUCLEOTIDE SEQUENCE [LARGE SCALE GENOMIC DNA]</scope>
    <source>
        <strain evidence="1 2">NRRL 8041</strain>
    </source>
</reference>
<gene>
    <name evidence="1" type="ORF">C7C45_12995</name>
</gene>
<dbReference type="Proteomes" id="UP000248333">
    <property type="component" value="Unassembled WGS sequence"/>
</dbReference>
<proteinExistence type="predicted"/>
<evidence type="ECO:0000313" key="2">
    <source>
        <dbReference type="Proteomes" id="UP000248333"/>
    </source>
</evidence>
<sequence>MLRRQLEFNDHVSVFGPVGDLPFTWKAFWIHGSSEYLIYKPLDSFGFSERESLSACLQVVVIELCTGVRLLCLSMVFILGRC</sequence>
<organism evidence="1 2">
    <name type="scientific">Micromonospora arborensis</name>
    <dbReference type="NCBI Taxonomy" id="2116518"/>
    <lineage>
        <taxon>Bacteria</taxon>
        <taxon>Bacillati</taxon>
        <taxon>Actinomycetota</taxon>
        <taxon>Actinomycetes</taxon>
        <taxon>Micromonosporales</taxon>
        <taxon>Micromonosporaceae</taxon>
        <taxon>Micromonospora</taxon>
    </lineage>
</organism>